<dbReference type="InterPro" id="IPR024586">
    <property type="entry name" value="DnaJ-like_C11_C"/>
</dbReference>
<keyword evidence="2" id="KW-0812">Transmembrane</keyword>
<keyword evidence="1" id="KW-0143">Chaperone</keyword>
<evidence type="ECO:0000256" key="2">
    <source>
        <dbReference type="SAM" id="Phobius"/>
    </source>
</evidence>
<proteinExistence type="predicted"/>
<dbReference type="AlphaFoldDB" id="A0A9P3PMN1"/>
<comment type="caution">
    <text evidence="4">The sequence shown here is derived from an EMBL/GenBank/DDBJ whole genome shotgun (WGS) entry which is preliminary data.</text>
</comment>
<dbReference type="PROSITE" id="PS50076">
    <property type="entry name" value="DNAJ_2"/>
    <property type="match status" value="1"/>
</dbReference>
<dbReference type="SUPFAM" id="SSF46565">
    <property type="entry name" value="Chaperone J-domain"/>
    <property type="match status" value="1"/>
</dbReference>
<dbReference type="Proteomes" id="UP001063166">
    <property type="component" value="Unassembled WGS sequence"/>
</dbReference>
<keyword evidence="2" id="KW-0472">Membrane</keyword>
<dbReference type="InterPro" id="IPR036869">
    <property type="entry name" value="J_dom_sf"/>
</dbReference>
<keyword evidence="2" id="KW-1133">Transmembrane helix</keyword>
<organism evidence="4 5">
    <name type="scientific">Lyophyllum shimeji</name>
    <name type="common">Hon-shimeji</name>
    <name type="synonym">Tricholoma shimeji</name>
    <dbReference type="NCBI Taxonomy" id="47721"/>
    <lineage>
        <taxon>Eukaryota</taxon>
        <taxon>Fungi</taxon>
        <taxon>Dikarya</taxon>
        <taxon>Basidiomycota</taxon>
        <taxon>Agaricomycotina</taxon>
        <taxon>Agaricomycetes</taxon>
        <taxon>Agaricomycetidae</taxon>
        <taxon>Agaricales</taxon>
        <taxon>Tricholomatineae</taxon>
        <taxon>Lyophyllaceae</taxon>
        <taxon>Lyophyllum</taxon>
    </lineage>
</organism>
<dbReference type="InterPro" id="IPR055225">
    <property type="entry name" value="DNAJC11-like_beta-barrel"/>
</dbReference>
<dbReference type="InterPro" id="IPR052243">
    <property type="entry name" value="Mito_inner_membrane_organizer"/>
</dbReference>
<dbReference type="CDD" id="cd06257">
    <property type="entry name" value="DnaJ"/>
    <property type="match status" value="1"/>
</dbReference>
<dbReference type="EMBL" id="BRPK01000006">
    <property type="protein sequence ID" value="GLB39157.1"/>
    <property type="molecule type" value="Genomic_DNA"/>
</dbReference>
<dbReference type="Gene3D" id="1.10.287.110">
    <property type="entry name" value="DnaJ domain"/>
    <property type="match status" value="1"/>
</dbReference>
<evidence type="ECO:0000256" key="1">
    <source>
        <dbReference type="ARBA" id="ARBA00023186"/>
    </source>
</evidence>
<dbReference type="PRINTS" id="PR00625">
    <property type="entry name" value="JDOMAIN"/>
</dbReference>
<dbReference type="GO" id="GO:0005739">
    <property type="term" value="C:mitochondrion"/>
    <property type="evidence" value="ECO:0007669"/>
    <property type="project" value="GOC"/>
</dbReference>
<keyword evidence="5" id="KW-1185">Reference proteome</keyword>
<accession>A0A9P3PMN1</accession>
<dbReference type="PANTHER" id="PTHR44157">
    <property type="entry name" value="DNAJ HOMOLOG SUBFAMILY C MEMBER 11"/>
    <property type="match status" value="1"/>
</dbReference>
<sequence>MEGGSSKDVRVAETDFYYSVLNLPRTASQSEITERYRALSLIFHPDRQQDQRSKETATKKFLEIQKAYEVLSDPFLREVYDALGEKGLAVIRSPQFRSIPRDEAKKLVTQLKGEIAFEALREKGFAGGSLTCGIDAVSLCGPYLGSQDDPLVRRILNRFEDVRLLTFALRHEVQKSINESTDLSGKATMTLDGGKLRNTLVGTVRHQFSPRFTSEFSVGVLPQLFQFTGIYNEAGTTISAQVSTPLAFRTPVPSVKLSISRQLFRHRLETAALEVDVGRRPHFAFNLVFPKVFGVNAVPEEGRDPSVPPSSSGLKIGTTHTLIGFAFDTFLPKLVAEWGVTFAELGVQLKVALELGLEGLGCVYTGKWSPRPATSFAVASHLHPTGVVFRLDAAYYEQQITMPIVLSTEYSPGPALFTAVLPSTAFVLGYHYIIKPRRRKQRLASIRAARQALEEETGMGREREAVAGLLKDAARKSKQTETSKGGLVILEASWGSSEKEDGARDLVMDVTVPLQALVHSSQLYIPSDRTKSNIRGFSDPAPFAPKVLHVRYQFRGKTHYAEIPEDMPVVLPLAEHLVE</sequence>
<feature type="transmembrane region" description="Helical" evidence="2">
    <location>
        <begin position="415"/>
        <end position="433"/>
    </location>
</feature>
<dbReference type="OrthoDB" id="10248838at2759"/>
<gene>
    <name evidence="4" type="ORF">LshimejAT787_0603190</name>
</gene>
<name>A0A9P3PMN1_LYOSH</name>
<evidence type="ECO:0000259" key="3">
    <source>
        <dbReference type="PROSITE" id="PS50076"/>
    </source>
</evidence>
<reference evidence="4" key="1">
    <citation type="submission" date="2022-07" db="EMBL/GenBank/DDBJ databases">
        <title>The genome of Lyophyllum shimeji provides insight into the initial evolution of ectomycorrhizal fungal genome.</title>
        <authorList>
            <person name="Kobayashi Y."/>
            <person name="Shibata T."/>
            <person name="Hirakawa H."/>
            <person name="Shigenobu S."/>
            <person name="Nishiyama T."/>
            <person name="Yamada A."/>
            <person name="Hasebe M."/>
            <person name="Kawaguchi M."/>
        </authorList>
    </citation>
    <scope>NUCLEOTIDE SEQUENCE</scope>
    <source>
        <strain evidence="4">AT787</strain>
    </source>
</reference>
<feature type="domain" description="J" evidence="3">
    <location>
        <begin position="16"/>
        <end position="84"/>
    </location>
</feature>
<dbReference type="GO" id="GO:0042407">
    <property type="term" value="P:cristae formation"/>
    <property type="evidence" value="ECO:0007669"/>
    <property type="project" value="TreeGrafter"/>
</dbReference>
<evidence type="ECO:0000313" key="5">
    <source>
        <dbReference type="Proteomes" id="UP001063166"/>
    </source>
</evidence>
<dbReference type="PANTHER" id="PTHR44157:SF1">
    <property type="entry name" value="DNAJ HOMOLOG SUBFAMILY C MEMBER 11"/>
    <property type="match status" value="1"/>
</dbReference>
<evidence type="ECO:0000313" key="4">
    <source>
        <dbReference type="EMBL" id="GLB39157.1"/>
    </source>
</evidence>
<dbReference type="InterPro" id="IPR001623">
    <property type="entry name" value="DnaJ_domain"/>
</dbReference>
<protein>
    <recommendedName>
        <fullName evidence="3">J domain-containing protein</fullName>
    </recommendedName>
</protein>
<dbReference type="Pfam" id="PF11875">
    <property type="entry name" value="DnaJ-like_C11_C"/>
    <property type="match status" value="1"/>
</dbReference>
<dbReference type="SMART" id="SM00271">
    <property type="entry name" value="DnaJ"/>
    <property type="match status" value="1"/>
</dbReference>
<dbReference type="Pfam" id="PF00226">
    <property type="entry name" value="DnaJ"/>
    <property type="match status" value="1"/>
</dbReference>
<dbReference type="Pfam" id="PF22774">
    <property type="entry name" value="DNAJC11_beta-barrel"/>
    <property type="match status" value="1"/>
</dbReference>